<feature type="domain" description="Mur ligase central" evidence="12">
    <location>
        <begin position="55"/>
        <end position="207"/>
    </location>
</feature>
<dbReference type="NCBIfam" id="TIGR01499">
    <property type="entry name" value="folC"/>
    <property type="match status" value="1"/>
</dbReference>
<dbReference type="Proteomes" id="UP001431693">
    <property type="component" value="Unassembled WGS sequence"/>
</dbReference>
<dbReference type="InterPro" id="IPR036565">
    <property type="entry name" value="Mur-like_cat_sf"/>
</dbReference>
<dbReference type="Gene3D" id="3.90.190.20">
    <property type="entry name" value="Mur ligase, C-terminal domain"/>
    <property type="match status" value="1"/>
</dbReference>
<dbReference type="Gene3D" id="3.40.1190.10">
    <property type="entry name" value="Mur-like, catalytic domain"/>
    <property type="match status" value="1"/>
</dbReference>
<evidence type="ECO:0000259" key="12">
    <source>
        <dbReference type="Pfam" id="PF08245"/>
    </source>
</evidence>
<evidence type="ECO:0000256" key="3">
    <source>
        <dbReference type="ARBA" id="ARBA00022598"/>
    </source>
</evidence>
<evidence type="ECO:0000256" key="9">
    <source>
        <dbReference type="ARBA" id="ARBA00047493"/>
    </source>
</evidence>
<comment type="catalytic activity">
    <reaction evidence="9">
        <text>(6S)-5,6,7,8-tetrahydrofolyl-(gamma-L-Glu)(n) + L-glutamate + ATP = (6S)-5,6,7,8-tetrahydrofolyl-(gamma-L-Glu)(n+1) + ADP + phosphate + H(+)</text>
        <dbReference type="Rhea" id="RHEA:10580"/>
        <dbReference type="Rhea" id="RHEA-COMP:14738"/>
        <dbReference type="Rhea" id="RHEA-COMP:14740"/>
        <dbReference type="ChEBI" id="CHEBI:15378"/>
        <dbReference type="ChEBI" id="CHEBI:29985"/>
        <dbReference type="ChEBI" id="CHEBI:30616"/>
        <dbReference type="ChEBI" id="CHEBI:43474"/>
        <dbReference type="ChEBI" id="CHEBI:141005"/>
        <dbReference type="ChEBI" id="CHEBI:456216"/>
        <dbReference type="EC" id="6.3.2.17"/>
    </reaction>
</comment>
<dbReference type="SUPFAM" id="SSF53623">
    <property type="entry name" value="MurD-like peptide ligases, catalytic domain"/>
    <property type="match status" value="1"/>
</dbReference>
<dbReference type="InterPro" id="IPR013221">
    <property type="entry name" value="Mur_ligase_cen"/>
</dbReference>
<dbReference type="EMBL" id="JASJEX010000003">
    <property type="protein sequence ID" value="MDJ1129937.1"/>
    <property type="molecule type" value="Genomic_DNA"/>
</dbReference>
<keyword evidence="14" id="KW-1185">Reference proteome</keyword>
<protein>
    <recommendedName>
        <fullName evidence="2">tetrahydrofolate synthase</fullName>
        <ecNumber evidence="2">6.3.2.17</ecNumber>
    </recommendedName>
    <alternativeName>
        <fullName evidence="8">Tetrahydrofolylpolyglutamate synthase</fullName>
    </alternativeName>
</protein>
<evidence type="ECO:0000256" key="7">
    <source>
        <dbReference type="ARBA" id="ARBA00022842"/>
    </source>
</evidence>
<dbReference type="PANTHER" id="PTHR11136:SF0">
    <property type="entry name" value="DIHYDROFOLATE SYNTHETASE-RELATED"/>
    <property type="match status" value="1"/>
</dbReference>
<evidence type="ECO:0000256" key="6">
    <source>
        <dbReference type="ARBA" id="ARBA00022840"/>
    </source>
</evidence>
<gene>
    <name evidence="13" type="ORF">QJ043_07585</name>
</gene>
<name>A0ABT6ZLL0_9ACTN</name>
<keyword evidence="3 10" id="KW-0436">Ligase</keyword>
<evidence type="ECO:0000259" key="11">
    <source>
        <dbReference type="Pfam" id="PF02875"/>
    </source>
</evidence>
<evidence type="ECO:0000256" key="2">
    <source>
        <dbReference type="ARBA" id="ARBA00013025"/>
    </source>
</evidence>
<dbReference type="Pfam" id="PF02875">
    <property type="entry name" value="Mur_ligase_C"/>
    <property type="match status" value="1"/>
</dbReference>
<organism evidence="13 14">
    <name type="scientific">Kribbibacterium absianum</name>
    <dbReference type="NCBI Taxonomy" id="3044210"/>
    <lineage>
        <taxon>Bacteria</taxon>
        <taxon>Bacillati</taxon>
        <taxon>Actinomycetota</taxon>
        <taxon>Coriobacteriia</taxon>
        <taxon>Coriobacteriales</taxon>
        <taxon>Kribbibacteriaceae</taxon>
        <taxon>Kribbibacterium</taxon>
    </lineage>
</organism>
<proteinExistence type="inferred from homology"/>
<keyword evidence="4" id="KW-0479">Metal-binding</keyword>
<keyword evidence="5 10" id="KW-0547">Nucleotide-binding</keyword>
<dbReference type="InterPro" id="IPR004101">
    <property type="entry name" value="Mur_ligase_C"/>
</dbReference>
<keyword evidence="7" id="KW-0460">Magnesium</keyword>
<evidence type="ECO:0000313" key="13">
    <source>
        <dbReference type="EMBL" id="MDJ1129937.1"/>
    </source>
</evidence>
<sequence>MPYTVPFETPAWTFDDALAALRATRRLGICPMLETVVDMLDELDRPDARFRIVQIAGTNGKTSTSRYTAAILSGEGLETALYTSPELVSYTERMEVGGRPVSGRAFARGVAAAVAAGERVNARRVAAGERPYDVTEFDLLTVAACVVFAEEGVDAAVLEVGMGGRWDATTATRPELTCVTGIGLDHTAILGDTHAAIAAEKAAVVKRGQRACVLGPGAFERADVRRVLLDRCDEQDVPVVAVLPSTRGLFGTERLAATATYCWERDDGSLVLSVDGPEELHPALRAHKPSYQARNIATAVAVAETFLGRPLDLDALRRSVAACPTPGRYDVLCAEPLHLIDASHNPQSVGVFLSSLREQMPDPAARPTLVCAVLADKDVDGIVGLLAPEFPQVVATQTTSPRALLAEDLAERFRAAGATVAAVCPTVAEVSAAFSDAPYVACGSITLAGELAAIERPGVQNG</sequence>
<comment type="caution">
    <text evidence="13">The sequence shown here is derived from an EMBL/GenBank/DDBJ whole genome shotgun (WGS) entry which is preliminary data.</text>
</comment>
<evidence type="ECO:0000256" key="10">
    <source>
        <dbReference type="PIRNR" id="PIRNR001563"/>
    </source>
</evidence>
<dbReference type="SUPFAM" id="SSF53244">
    <property type="entry name" value="MurD-like peptide ligases, peptide-binding domain"/>
    <property type="match status" value="1"/>
</dbReference>
<keyword evidence="6 10" id="KW-0067">ATP-binding</keyword>
<accession>A0ABT6ZLL0</accession>
<dbReference type="InterPro" id="IPR001645">
    <property type="entry name" value="Folylpolyglutamate_synth"/>
</dbReference>
<dbReference type="Pfam" id="PF08245">
    <property type="entry name" value="Mur_ligase_M"/>
    <property type="match status" value="1"/>
</dbReference>
<evidence type="ECO:0000256" key="4">
    <source>
        <dbReference type="ARBA" id="ARBA00022723"/>
    </source>
</evidence>
<feature type="domain" description="Mur ligase C-terminal" evidence="11">
    <location>
        <begin position="327"/>
        <end position="432"/>
    </location>
</feature>
<evidence type="ECO:0000256" key="5">
    <source>
        <dbReference type="ARBA" id="ARBA00022741"/>
    </source>
</evidence>
<evidence type="ECO:0000313" key="14">
    <source>
        <dbReference type="Proteomes" id="UP001431693"/>
    </source>
</evidence>
<comment type="similarity">
    <text evidence="1 10">Belongs to the folylpolyglutamate synthase family.</text>
</comment>
<dbReference type="InterPro" id="IPR036615">
    <property type="entry name" value="Mur_ligase_C_dom_sf"/>
</dbReference>
<evidence type="ECO:0000256" key="1">
    <source>
        <dbReference type="ARBA" id="ARBA00008276"/>
    </source>
</evidence>
<dbReference type="GO" id="GO:0016874">
    <property type="term" value="F:ligase activity"/>
    <property type="evidence" value="ECO:0007669"/>
    <property type="project" value="UniProtKB-KW"/>
</dbReference>
<evidence type="ECO:0000256" key="8">
    <source>
        <dbReference type="ARBA" id="ARBA00030592"/>
    </source>
</evidence>
<dbReference type="PIRSF" id="PIRSF001563">
    <property type="entry name" value="Folylpolyglu_synth"/>
    <property type="match status" value="1"/>
</dbReference>
<dbReference type="EC" id="6.3.2.17" evidence="2"/>
<reference evidence="13" key="1">
    <citation type="submission" date="2023-05" db="EMBL/GenBank/DDBJ databases">
        <title>[olsenella] sp. nov., isolated from a pig farm feces dump.</title>
        <authorList>
            <person name="Chang Y.-H."/>
        </authorList>
    </citation>
    <scope>NUCLEOTIDE SEQUENCE</scope>
    <source>
        <strain evidence="13">YH-ols2217</strain>
    </source>
</reference>
<dbReference type="PANTHER" id="PTHR11136">
    <property type="entry name" value="FOLYLPOLYGLUTAMATE SYNTHASE-RELATED"/>
    <property type="match status" value="1"/>
</dbReference>